<dbReference type="RefSeq" id="WP_128756104.1">
    <property type="nucleotide sequence ID" value="NZ_QOVM01000001.1"/>
</dbReference>
<dbReference type="GO" id="GO:0016874">
    <property type="term" value="F:ligase activity"/>
    <property type="evidence" value="ECO:0007669"/>
    <property type="project" value="UniProtKB-KW"/>
</dbReference>
<sequence length="433" mass="49306">MNLTNLSLSLNGYDIASAKKELDILNKKVLQNTERYNAQHKAAILDFHLKNNEFYSRFVSEKSTEWDALPIMTKSDLQIPLNKRLSVGYSNKNCHIHKTSGSSGTPFIFAKDKYCHALTWASIQNLYLTQGIDLNTSYEARFYGIPQSGISRYKERFKDFLSHRYRFSIFDSSYHNFENFIAKFKHNKFGHLNGYTSTLLLFAKYLNTKHLILRDICPTLTHCIVTAEMLLESDKQFLEHQFAVPVINEYGASETGVIAIGTAQHSMKIDEALIYVEILDASNKPVPDGKNGKIIVTSFFNKAHPFIRYQLGDIGVINRDSNGNKILTSLEGRIGDYAVLPDGSKIPALAFYYVTKNVIDDSGNIKEFVIDQQAPNNFKIIYVAENKLSESQRAKIKKSLLTYIKQSVTIEIIQKSSLNRSNRGKLKQFTRSF</sequence>
<dbReference type="InterPro" id="IPR053158">
    <property type="entry name" value="CapK_Type1_Caps_Biosynth"/>
</dbReference>
<keyword evidence="1" id="KW-0436">Ligase</keyword>
<dbReference type="Gene3D" id="3.40.50.12780">
    <property type="entry name" value="N-terminal domain of ligase-like"/>
    <property type="match status" value="1"/>
</dbReference>
<accession>A0A4Q0PD87</accession>
<organism evidence="1 2">
    <name type="scientific">Leeuwenhoekiella aequorea</name>
    <dbReference type="NCBI Taxonomy" id="283736"/>
    <lineage>
        <taxon>Bacteria</taxon>
        <taxon>Pseudomonadati</taxon>
        <taxon>Bacteroidota</taxon>
        <taxon>Flavobacteriia</taxon>
        <taxon>Flavobacteriales</taxon>
        <taxon>Flavobacteriaceae</taxon>
        <taxon>Leeuwenhoekiella</taxon>
    </lineage>
</organism>
<dbReference type="Proteomes" id="UP000289238">
    <property type="component" value="Unassembled WGS sequence"/>
</dbReference>
<evidence type="ECO:0000313" key="2">
    <source>
        <dbReference type="Proteomes" id="UP000289238"/>
    </source>
</evidence>
<dbReference type="PANTHER" id="PTHR36932">
    <property type="entry name" value="CAPSULAR POLYSACCHARIDE BIOSYNTHESIS PROTEIN"/>
    <property type="match status" value="1"/>
</dbReference>
<comment type="caution">
    <text evidence="1">The sequence shown here is derived from an EMBL/GenBank/DDBJ whole genome shotgun (WGS) entry which is preliminary data.</text>
</comment>
<dbReference type="SUPFAM" id="SSF56801">
    <property type="entry name" value="Acetyl-CoA synthetase-like"/>
    <property type="match status" value="1"/>
</dbReference>
<dbReference type="InterPro" id="IPR042099">
    <property type="entry name" value="ANL_N_sf"/>
</dbReference>
<protein>
    <submittedName>
        <fullName evidence="1">Phenylacetate-CoA ligase</fullName>
    </submittedName>
</protein>
<reference evidence="1 2" key="1">
    <citation type="submission" date="2018-07" db="EMBL/GenBank/DDBJ databases">
        <title>Leeuwenhoekiella genomics.</title>
        <authorList>
            <person name="Tahon G."/>
            <person name="Willems A."/>
        </authorList>
    </citation>
    <scope>NUCLEOTIDE SEQUENCE [LARGE SCALE GENOMIC DNA]</scope>
    <source>
        <strain evidence="1 2">LMG 22550</strain>
    </source>
</reference>
<keyword evidence="2" id="KW-1185">Reference proteome</keyword>
<evidence type="ECO:0000313" key="1">
    <source>
        <dbReference type="EMBL" id="RXG24356.1"/>
    </source>
</evidence>
<dbReference type="AlphaFoldDB" id="A0A4Q0PD87"/>
<dbReference type="PANTHER" id="PTHR36932:SF1">
    <property type="entry name" value="CAPSULAR POLYSACCHARIDE BIOSYNTHESIS PROTEIN"/>
    <property type="match status" value="1"/>
</dbReference>
<name>A0A4Q0PD87_9FLAO</name>
<proteinExistence type="predicted"/>
<dbReference type="OrthoDB" id="580775at2"/>
<dbReference type="EMBL" id="QOVM01000001">
    <property type="protein sequence ID" value="RXG24356.1"/>
    <property type="molecule type" value="Genomic_DNA"/>
</dbReference>
<gene>
    <name evidence="1" type="ORF">DSM00_144</name>
</gene>